<keyword evidence="1" id="KW-1133">Transmembrane helix</keyword>
<keyword evidence="1" id="KW-0812">Transmembrane</keyword>
<reference evidence="2" key="1">
    <citation type="submission" date="2021-05" db="EMBL/GenBank/DDBJ databases">
        <authorList>
            <person name="Pietrasiak N."/>
            <person name="Ward R."/>
            <person name="Stajich J.E."/>
            <person name="Kurbessoian T."/>
        </authorList>
    </citation>
    <scope>NUCLEOTIDE SEQUENCE</scope>
    <source>
        <strain evidence="2">UHER 2000/2452</strain>
    </source>
</reference>
<feature type="transmembrane region" description="Helical" evidence="1">
    <location>
        <begin position="38"/>
        <end position="61"/>
    </location>
</feature>
<accession>A0A951QBB9</accession>
<comment type="caution">
    <text evidence="2">The sequence shown here is derived from an EMBL/GenBank/DDBJ whole genome shotgun (WGS) entry which is preliminary data.</text>
</comment>
<dbReference type="AlphaFoldDB" id="A0A951QBB9"/>
<evidence type="ECO:0000313" key="2">
    <source>
        <dbReference type="EMBL" id="MBW4660147.1"/>
    </source>
</evidence>
<dbReference type="EMBL" id="JAHHHD010000018">
    <property type="protein sequence ID" value="MBW4660147.1"/>
    <property type="molecule type" value="Genomic_DNA"/>
</dbReference>
<protein>
    <submittedName>
        <fullName evidence="2">Ycf51 family protein</fullName>
    </submittedName>
</protein>
<feature type="transmembrane region" description="Helical" evidence="1">
    <location>
        <begin position="12"/>
        <end position="31"/>
    </location>
</feature>
<reference evidence="2" key="2">
    <citation type="journal article" date="2022" name="Microbiol. Resour. Announc.">
        <title>Metagenome Sequencing to Explore Phylogenomics of Terrestrial Cyanobacteria.</title>
        <authorList>
            <person name="Ward R.D."/>
            <person name="Stajich J.E."/>
            <person name="Johansen J.R."/>
            <person name="Huntemann M."/>
            <person name="Clum A."/>
            <person name="Foster B."/>
            <person name="Foster B."/>
            <person name="Roux S."/>
            <person name="Palaniappan K."/>
            <person name="Varghese N."/>
            <person name="Mukherjee S."/>
            <person name="Reddy T.B.K."/>
            <person name="Daum C."/>
            <person name="Copeland A."/>
            <person name="Chen I.A."/>
            <person name="Ivanova N.N."/>
            <person name="Kyrpides N.C."/>
            <person name="Shapiro N."/>
            <person name="Eloe-Fadrosh E.A."/>
            <person name="Pietrasiak N."/>
        </authorList>
    </citation>
    <scope>NUCLEOTIDE SEQUENCE</scope>
    <source>
        <strain evidence="2">UHER 2000/2452</strain>
    </source>
</reference>
<sequence>MLTPAAFQLYAQWVGIATLVLGAIAGLSFLFKWGFRFRLVGITGFSIVLTVGLFALSVVPFTRTVVPGAVRFLTVYDSGADQAVIVVSSTITESELDATLRQAASDLFSVGRLSRGRQQLTIRARAVVHPEPGLTQPLILGQVKRSLFDRKDDQMEIEIFSENLAKLPSAAERSLTDS</sequence>
<name>A0A951QBB9_9CYAN</name>
<gene>
    <name evidence="2" type="ORF">KME15_15840</name>
</gene>
<organism evidence="2 3">
    <name type="scientific">Drouetiella hepatica Uher 2000/2452</name>
    <dbReference type="NCBI Taxonomy" id="904376"/>
    <lineage>
        <taxon>Bacteria</taxon>
        <taxon>Bacillati</taxon>
        <taxon>Cyanobacteriota</taxon>
        <taxon>Cyanophyceae</taxon>
        <taxon>Oculatellales</taxon>
        <taxon>Oculatellaceae</taxon>
        <taxon>Drouetiella</taxon>
    </lineage>
</organism>
<dbReference type="Pfam" id="PF10726">
    <property type="entry name" value="DUF2518"/>
    <property type="match status" value="1"/>
</dbReference>
<evidence type="ECO:0000256" key="1">
    <source>
        <dbReference type="SAM" id="Phobius"/>
    </source>
</evidence>
<dbReference type="InterPro" id="IPR019664">
    <property type="entry name" value="Uncharacterised_Ycf51"/>
</dbReference>
<evidence type="ECO:0000313" key="3">
    <source>
        <dbReference type="Proteomes" id="UP000757435"/>
    </source>
</evidence>
<dbReference type="Proteomes" id="UP000757435">
    <property type="component" value="Unassembled WGS sequence"/>
</dbReference>
<keyword evidence="1" id="KW-0472">Membrane</keyword>
<proteinExistence type="predicted"/>